<dbReference type="AlphaFoldDB" id="A0A852TW20"/>
<keyword evidence="4" id="KW-1185">Reference proteome</keyword>
<dbReference type="InterPro" id="IPR036365">
    <property type="entry name" value="PGBD-like_sf"/>
</dbReference>
<dbReference type="Pfam" id="PF01471">
    <property type="entry name" value="PG_binding_1"/>
    <property type="match status" value="2"/>
</dbReference>
<feature type="domain" description="Peptidoglycan binding-like" evidence="2">
    <location>
        <begin position="133"/>
        <end position="182"/>
    </location>
</feature>
<accession>A0A852TW20</accession>
<comment type="caution">
    <text evidence="3">The sequence shown here is derived from an EMBL/GenBank/DDBJ whole genome shotgun (WGS) entry which is preliminary data.</text>
</comment>
<keyword evidence="1" id="KW-0732">Signal</keyword>
<organism evidence="3 4">
    <name type="scientific">Spinactinospora alkalitolerans</name>
    <dbReference type="NCBI Taxonomy" id="687207"/>
    <lineage>
        <taxon>Bacteria</taxon>
        <taxon>Bacillati</taxon>
        <taxon>Actinomycetota</taxon>
        <taxon>Actinomycetes</taxon>
        <taxon>Streptosporangiales</taxon>
        <taxon>Nocardiopsidaceae</taxon>
        <taxon>Spinactinospora</taxon>
    </lineage>
</organism>
<reference evidence="3 4" key="1">
    <citation type="submission" date="2020-07" db="EMBL/GenBank/DDBJ databases">
        <title>Sequencing the genomes of 1000 actinobacteria strains.</title>
        <authorList>
            <person name="Klenk H.-P."/>
        </authorList>
    </citation>
    <scope>NUCLEOTIDE SEQUENCE [LARGE SCALE GENOMIC DNA]</scope>
    <source>
        <strain evidence="3 4">CXB654</strain>
    </source>
</reference>
<dbReference type="SUPFAM" id="SSF47090">
    <property type="entry name" value="PGBD-like"/>
    <property type="match status" value="2"/>
</dbReference>
<protein>
    <submittedName>
        <fullName evidence="3">Peptidoglycan hydrolase-like protein with peptidoglycan-binding domain</fullName>
    </submittedName>
</protein>
<evidence type="ECO:0000256" key="1">
    <source>
        <dbReference type="SAM" id="SignalP"/>
    </source>
</evidence>
<dbReference type="GO" id="GO:0016787">
    <property type="term" value="F:hydrolase activity"/>
    <property type="evidence" value="ECO:0007669"/>
    <property type="project" value="UniProtKB-KW"/>
</dbReference>
<proteinExistence type="predicted"/>
<dbReference type="Proteomes" id="UP000589036">
    <property type="component" value="Unassembled WGS sequence"/>
</dbReference>
<evidence type="ECO:0000313" key="4">
    <source>
        <dbReference type="Proteomes" id="UP000589036"/>
    </source>
</evidence>
<gene>
    <name evidence="3" type="ORF">HDA32_001190</name>
</gene>
<sequence length="187" mass="19896">MIRKRTPVAALAATALALTSGAMAAAPAALADGSSTRPSASPAVEARQWPVLEEGQEGFRVSVVEFLLYEYGHYDQSEAEGVFDEEVTAAVEDYQSARRLPITGKADAETWNDIRDDFGLIGPGHHGLKAKAVQVALIDGYGYDLHLDGIYGPETRGAVAEYQSVQDIDADGWVGPVTFRALITGGD</sequence>
<evidence type="ECO:0000313" key="3">
    <source>
        <dbReference type="EMBL" id="NYE46070.1"/>
    </source>
</evidence>
<keyword evidence="3" id="KW-0378">Hydrolase</keyword>
<feature type="domain" description="Peptidoglycan binding-like" evidence="2">
    <location>
        <begin position="67"/>
        <end position="112"/>
    </location>
</feature>
<dbReference type="InterPro" id="IPR002477">
    <property type="entry name" value="Peptidoglycan-bd-like"/>
</dbReference>
<dbReference type="Gene3D" id="1.10.101.10">
    <property type="entry name" value="PGBD-like superfamily/PGBD"/>
    <property type="match status" value="2"/>
</dbReference>
<name>A0A852TW20_9ACTN</name>
<dbReference type="RefSeq" id="WP_179642232.1">
    <property type="nucleotide sequence ID" value="NZ_BAAAYY010000024.1"/>
</dbReference>
<feature type="signal peptide" evidence="1">
    <location>
        <begin position="1"/>
        <end position="24"/>
    </location>
</feature>
<dbReference type="EMBL" id="JACCCC010000001">
    <property type="protein sequence ID" value="NYE46070.1"/>
    <property type="molecule type" value="Genomic_DNA"/>
</dbReference>
<evidence type="ECO:0000259" key="2">
    <source>
        <dbReference type="Pfam" id="PF01471"/>
    </source>
</evidence>
<feature type="chain" id="PRO_5032939161" evidence="1">
    <location>
        <begin position="25"/>
        <end position="187"/>
    </location>
</feature>
<dbReference type="InterPro" id="IPR036366">
    <property type="entry name" value="PGBDSf"/>
</dbReference>